<evidence type="ECO:0000313" key="4">
    <source>
        <dbReference type="Proteomes" id="UP001596328"/>
    </source>
</evidence>
<dbReference type="InterPro" id="IPR002559">
    <property type="entry name" value="Transposase_11"/>
</dbReference>
<organism evidence="3 4">
    <name type="scientific">Halobium palmae</name>
    <dbReference type="NCBI Taxonomy" id="1776492"/>
    <lineage>
        <taxon>Archaea</taxon>
        <taxon>Methanobacteriati</taxon>
        <taxon>Methanobacteriota</taxon>
        <taxon>Stenosarchaea group</taxon>
        <taxon>Halobacteria</taxon>
        <taxon>Halobacteriales</taxon>
        <taxon>Haloferacaceae</taxon>
        <taxon>Halobium</taxon>
    </lineage>
</organism>
<feature type="region of interest" description="Disordered" evidence="1">
    <location>
        <begin position="297"/>
        <end position="336"/>
    </location>
</feature>
<name>A0ABD5RVY1_9EURY</name>
<reference evidence="3 4" key="1">
    <citation type="journal article" date="2019" name="Int. J. Syst. Evol. Microbiol.">
        <title>The Global Catalogue of Microorganisms (GCM) 10K type strain sequencing project: providing services to taxonomists for standard genome sequencing and annotation.</title>
        <authorList>
            <consortium name="The Broad Institute Genomics Platform"/>
            <consortium name="The Broad Institute Genome Sequencing Center for Infectious Disease"/>
            <person name="Wu L."/>
            <person name="Ma J."/>
        </authorList>
    </citation>
    <scope>NUCLEOTIDE SEQUENCE [LARGE SCALE GENOMIC DNA]</scope>
    <source>
        <strain evidence="3 4">NBRC 111368</strain>
    </source>
</reference>
<dbReference type="EMBL" id="JBHSWU010000004">
    <property type="protein sequence ID" value="MFC6723088.1"/>
    <property type="molecule type" value="Genomic_DNA"/>
</dbReference>
<accession>A0ABD5RVY1</accession>
<dbReference type="Proteomes" id="UP001596328">
    <property type="component" value="Unassembled WGS sequence"/>
</dbReference>
<comment type="caution">
    <text evidence="3">The sequence shown here is derived from an EMBL/GenBank/DDBJ whole genome shotgun (WGS) entry which is preliminary data.</text>
</comment>
<sequence>MEQSDAPAVVDALGEQAEDLAHIHDHITRVIANLDIPDDAFSGYDEPNRADYELEPVVLAFLYKEARDLNSENELARRLNSAAYIYVRFGLENPLIQATINRNWRKRFSHSERNTIKKAGSRIREICQEHGLVSEDEPALDPSDIRANDNIEEEQIMDAVKRATELGFQNFSADRASNAKYALEAYFERQGYLNMSNAATTTPRRRFARLSGRDEVPHGSSHNRTMKKVADPETQTELGDFQGGKTPEWRRIRDTVLPAFHQGVEQQLDEIAGRDRQGIRQPVKAAIDITTFNFWPSPTKDEEDVGEGELPVNNGKGPFYPKEDFPETVSGFKDQKKKETERGYKFATITIVAEDTPIILGIEPVRDYSWWERKKKEDVVTTSRAGIVKRLLEQAEQHVEIHKLFCDREFDIHEIRDIADRKQIQYVIGKRSQSNEDFRNIEEIKESLVYDTRIEHAWVHCDGRRHKVSIIYVPGGEYSQFTVNGWVEPGRAEVLIDQYRHRWQIENQYKSIKEHFLPKTSTKDYRVRFLYFVVGVVMHNVWRLTNFILRDEVEGDLGENPPLPGGEIVELVGFCLFDPGG</sequence>
<gene>
    <name evidence="3" type="ORF">ACFQE1_01510</name>
</gene>
<dbReference type="AlphaFoldDB" id="A0ABD5RVY1"/>
<feature type="region of interest" description="Disordered" evidence="1">
    <location>
        <begin position="213"/>
        <end position="246"/>
    </location>
</feature>
<dbReference type="Pfam" id="PF01609">
    <property type="entry name" value="DDE_Tnp_1"/>
    <property type="match status" value="1"/>
</dbReference>
<feature type="domain" description="Transposase IS4-like" evidence="2">
    <location>
        <begin position="388"/>
        <end position="523"/>
    </location>
</feature>
<proteinExistence type="predicted"/>
<evidence type="ECO:0000313" key="3">
    <source>
        <dbReference type="EMBL" id="MFC6723088.1"/>
    </source>
</evidence>
<dbReference type="SUPFAM" id="SSF53098">
    <property type="entry name" value="Ribonuclease H-like"/>
    <property type="match status" value="1"/>
</dbReference>
<evidence type="ECO:0000259" key="2">
    <source>
        <dbReference type="Pfam" id="PF01609"/>
    </source>
</evidence>
<evidence type="ECO:0000256" key="1">
    <source>
        <dbReference type="SAM" id="MobiDB-lite"/>
    </source>
</evidence>
<dbReference type="InterPro" id="IPR012337">
    <property type="entry name" value="RNaseH-like_sf"/>
</dbReference>
<keyword evidence="4" id="KW-1185">Reference proteome</keyword>
<protein>
    <submittedName>
        <fullName evidence="3">Transposase</fullName>
    </submittedName>
</protein>